<dbReference type="STRING" id="452589.G9NTL3"/>
<dbReference type="HOGENOM" id="CLU_324406_0_0_1"/>
<dbReference type="OMA" id="PCIVDAR"/>
<dbReference type="AlphaFoldDB" id="G9NTL3"/>
<feature type="transmembrane region" description="Helical" evidence="2">
    <location>
        <begin position="168"/>
        <end position="191"/>
    </location>
</feature>
<dbReference type="OrthoDB" id="5342924at2759"/>
<evidence type="ECO:0000313" key="4">
    <source>
        <dbReference type="Proteomes" id="UP000005426"/>
    </source>
</evidence>
<sequence length="890" mass="98076">MDISDINDMIFCGQYVYSTAVLDTAGFLLLLPTKVHMRCHASMPMPLNGELNVGLEPMERERERMRLKSRVKGLRGNKTRLAISSAMSTLYQPISPNEPSESTTVMTESRGSLEHRAAVLQSGEARNESSGNGPPVASKRVNSTVTDISNEGTIVLSRSLSRGQLLECIIHFFAISVSIGICLLHFLKVYWTDESTLSKRWRWVSSFVSLDINDIIKALQFAAKVHEILIVASIGAIVLYFARRRLVGDEGIALGLLMSSYRIDTPSNMLSSKFWSALSFDTSNLDPAAIGLSLLLLVSAILCQLVGPASAGVMQPSLDWWNVSNPYDGQPLPLFLSVRGNETYPLALDNGTWPPEAYDPNSDEFIAENATACLTNAADSWCPAFGVSVVENWAISNYEDHATPNITVTGTSGTQRALTADLIANGTAIAATQSNWVIRMFGLFATYVKHRSAFAASSITLPIYTSTDPMYAPVVQVQCQALLANDTSGSVKFLTDQLTNYTDSGADRYNPQLSWSVPPEALSLHNQRDYAHFEWVDLSKQTTTGMWRPSLGAVAKIPGWVNGRPGFYIIPCIIDARWAASSAIYQPIISDIIISNLSSPADLAFRSNSAESISSKLRLKPKPKPISRQQLGIGDAIQIGLNWANLLNTPLYSSNDTRALTNIETMLNIYVRIDENNGTDYAAFTVGVNNNTYVRNTTQLMHAAENTTATILSLTIADALSRLSDGIEAWNLIVLNTTRGGNVTWTAIDFDYYSINSSDATFMKQFTSLRVQVHRYGWAYGWGAVIILDVVVLLMHVFMVVSYAGYHLLHVLCFRGRWWMTDAWNNTADLIILAWDSSPTTVFRKAEGAKPSLWAQNIKVRERIGGDAMELVAGRPNTKDGRLRTGRKYT</sequence>
<dbReference type="EMBL" id="ABDG02000023">
    <property type="protein sequence ID" value="EHK46054.1"/>
    <property type="molecule type" value="Genomic_DNA"/>
</dbReference>
<dbReference type="eggNOG" id="ENOG502SPJ5">
    <property type="taxonomic scope" value="Eukaryota"/>
</dbReference>
<keyword evidence="4" id="KW-1185">Reference proteome</keyword>
<accession>G9NTL3</accession>
<name>G9NTL3_HYPAI</name>
<feature type="transmembrane region" description="Helical" evidence="2">
    <location>
        <begin position="15"/>
        <end position="33"/>
    </location>
</feature>
<evidence type="ECO:0000256" key="2">
    <source>
        <dbReference type="SAM" id="Phobius"/>
    </source>
</evidence>
<feature type="transmembrane region" description="Helical" evidence="2">
    <location>
        <begin position="221"/>
        <end position="242"/>
    </location>
</feature>
<feature type="region of interest" description="Disordered" evidence="1">
    <location>
        <begin position="121"/>
        <end position="140"/>
    </location>
</feature>
<dbReference type="GeneID" id="25786180"/>
<dbReference type="Proteomes" id="UP000005426">
    <property type="component" value="Unassembled WGS sequence"/>
</dbReference>
<protein>
    <submittedName>
        <fullName evidence="3">Uncharacterized protein</fullName>
    </submittedName>
</protein>
<organism evidence="3 4">
    <name type="scientific">Hypocrea atroviridis (strain ATCC 20476 / IMI 206040)</name>
    <name type="common">Trichoderma atroviride</name>
    <dbReference type="NCBI Taxonomy" id="452589"/>
    <lineage>
        <taxon>Eukaryota</taxon>
        <taxon>Fungi</taxon>
        <taxon>Dikarya</taxon>
        <taxon>Ascomycota</taxon>
        <taxon>Pezizomycotina</taxon>
        <taxon>Sordariomycetes</taxon>
        <taxon>Hypocreomycetidae</taxon>
        <taxon>Hypocreales</taxon>
        <taxon>Hypocreaceae</taxon>
        <taxon>Trichoderma</taxon>
    </lineage>
</organism>
<proteinExistence type="predicted"/>
<keyword evidence="2" id="KW-0812">Transmembrane</keyword>
<reference evidence="3 4" key="1">
    <citation type="journal article" date="2011" name="Genome Biol.">
        <title>Comparative genome sequence analysis underscores mycoparasitism as the ancestral life style of Trichoderma.</title>
        <authorList>
            <person name="Kubicek C.P."/>
            <person name="Herrera-Estrella A."/>
            <person name="Seidl-Seiboth V."/>
            <person name="Martinez D.A."/>
            <person name="Druzhinina I.S."/>
            <person name="Thon M."/>
            <person name="Zeilinger S."/>
            <person name="Casas-Flores S."/>
            <person name="Horwitz B.A."/>
            <person name="Mukherjee P.K."/>
            <person name="Mukherjee M."/>
            <person name="Kredics L."/>
            <person name="Alcaraz L.D."/>
            <person name="Aerts A."/>
            <person name="Antal Z."/>
            <person name="Atanasova L."/>
            <person name="Cervantes-Badillo M.G."/>
            <person name="Challacombe J."/>
            <person name="Chertkov O."/>
            <person name="McCluskey K."/>
            <person name="Coulpier F."/>
            <person name="Deshpande N."/>
            <person name="von Doehren H."/>
            <person name="Ebbole D.J."/>
            <person name="Esquivel-Naranjo E.U."/>
            <person name="Fekete E."/>
            <person name="Flipphi M."/>
            <person name="Glaser F."/>
            <person name="Gomez-Rodriguez E.Y."/>
            <person name="Gruber S."/>
            <person name="Han C."/>
            <person name="Henrissat B."/>
            <person name="Hermosa R."/>
            <person name="Hernandez-Onate M."/>
            <person name="Karaffa L."/>
            <person name="Kosti I."/>
            <person name="Le Crom S."/>
            <person name="Lindquist E."/>
            <person name="Lucas S."/>
            <person name="Luebeck M."/>
            <person name="Luebeck P.S."/>
            <person name="Margeot A."/>
            <person name="Metz B."/>
            <person name="Misra M."/>
            <person name="Nevalainen H."/>
            <person name="Omann M."/>
            <person name="Packer N."/>
            <person name="Perrone G."/>
            <person name="Uresti-Rivera E.E."/>
            <person name="Salamov A."/>
            <person name="Schmoll M."/>
            <person name="Seiboth B."/>
            <person name="Shapiro H."/>
            <person name="Sukno S."/>
            <person name="Tamayo-Ramos J.A."/>
            <person name="Tisch D."/>
            <person name="Wiest A."/>
            <person name="Wilkinson H.H."/>
            <person name="Zhang M."/>
            <person name="Coutinho P.M."/>
            <person name="Kenerley C.M."/>
            <person name="Monte E."/>
            <person name="Baker S.E."/>
            <person name="Grigoriev I.V."/>
        </authorList>
    </citation>
    <scope>NUCLEOTIDE SEQUENCE [LARGE SCALE GENOMIC DNA]</scope>
    <source>
        <strain evidence="4">ATCC 20476 / IMI 206040</strain>
    </source>
</reference>
<gene>
    <name evidence="3" type="ORF">TRIATDRAFT_88568</name>
</gene>
<evidence type="ECO:0000313" key="3">
    <source>
        <dbReference type="EMBL" id="EHK46054.1"/>
    </source>
</evidence>
<feature type="transmembrane region" description="Helical" evidence="2">
    <location>
        <begin position="288"/>
        <end position="307"/>
    </location>
</feature>
<keyword evidence="2" id="KW-1133">Transmembrane helix</keyword>
<feature type="transmembrane region" description="Helical" evidence="2">
    <location>
        <begin position="778"/>
        <end position="806"/>
    </location>
</feature>
<evidence type="ECO:0000256" key="1">
    <source>
        <dbReference type="SAM" id="MobiDB-lite"/>
    </source>
</evidence>
<comment type="caution">
    <text evidence="3">The sequence shown here is derived from an EMBL/GenBank/DDBJ whole genome shotgun (WGS) entry which is preliminary data.</text>
</comment>
<keyword evidence="2" id="KW-0472">Membrane</keyword>
<dbReference type="KEGG" id="tatv:25786180"/>